<dbReference type="InterPro" id="IPR024557">
    <property type="entry name" value="CNOT1_dom_4"/>
</dbReference>
<dbReference type="InterPro" id="IPR040398">
    <property type="entry name" value="Not1"/>
</dbReference>
<dbReference type="PANTHER" id="PTHR13162">
    <property type="entry name" value="CCR4-NOT TRANSCRIPTION COMPLEX"/>
    <property type="match status" value="1"/>
</dbReference>
<comment type="function">
    <text evidence="6">Acts as a component of the CCR4-NOT core complex, which in the nucleus seems to be a general transcription factor, and in the cytoplasm the major mRNA deadenylase involved in mRNA turnover. The NOT protein subcomplex negatively regulates the basal and activated transcription of many genes. Preferentially affects TC-type TATA element-dependent transcription. Could directly or indirectly inhibit component(s) of the general transcription machinery.</text>
</comment>
<dbReference type="GO" id="GO:0007124">
    <property type="term" value="P:pseudohyphal growth"/>
    <property type="evidence" value="ECO:0007669"/>
    <property type="project" value="EnsemblFungi"/>
</dbReference>
<protein>
    <recommendedName>
        <fullName evidence="7">General negative regulator of transcription subunit 1</fullName>
    </recommendedName>
</protein>
<dbReference type="GO" id="GO:0000932">
    <property type="term" value="C:P-body"/>
    <property type="evidence" value="ECO:0007669"/>
    <property type="project" value="TreeGrafter"/>
</dbReference>
<keyword evidence="2" id="KW-0678">Repressor</keyword>
<dbReference type="GO" id="GO:0010607">
    <property type="term" value="P:negative regulation of cytoplasmic mRNA processing body assembly"/>
    <property type="evidence" value="ECO:0007669"/>
    <property type="project" value="EnsemblFungi"/>
</dbReference>
<evidence type="ECO:0000259" key="11">
    <source>
        <dbReference type="Pfam" id="PF16417"/>
    </source>
</evidence>
<evidence type="ECO:0000256" key="3">
    <source>
        <dbReference type="ARBA" id="ARBA00023015"/>
    </source>
</evidence>
<keyword evidence="3" id="KW-0805">Transcription regulation</keyword>
<organism evidence="14 15">
    <name type="scientific">Pachysolen tannophilus NRRL Y-2460</name>
    <dbReference type="NCBI Taxonomy" id="669874"/>
    <lineage>
        <taxon>Eukaryota</taxon>
        <taxon>Fungi</taxon>
        <taxon>Dikarya</taxon>
        <taxon>Ascomycota</taxon>
        <taxon>Saccharomycotina</taxon>
        <taxon>Pichiomycetes</taxon>
        <taxon>Pachysolenaceae</taxon>
        <taxon>Pachysolen</taxon>
    </lineage>
</organism>
<evidence type="ECO:0000256" key="5">
    <source>
        <dbReference type="ARBA" id="ARBA00023242"/>
    </source>
</evidence>
<evidence type="ECO:0000259" key="13">
    <source>
        <dbReference type="Pfam" id="PF25097"/>
    </source>
</evidence>
<dbReference type="Pfam" id="PF16415">
    <property type="entry name" value="CNOT1_CAF1_bind"/>
    <property type="match status" value="1"/>
</dbReference>
<evidence type="ECO:0000313" key="14">
    <source>
        <dbReference type="EMBL" id="ODV95699.1"/>
    </source>
</evidence>
<dbReference type="Gene3D" id="1.25.40.180">
    <property type="match status" value="1"/>
</dbReference>
<dbReference type="Gene3D" id="1.25.40.790">
    <property type="match status" value="1"/>
</dbReference>
<dbReference type="Gene3D" id="1.25.40.840">
    <property type="entry name" value="CCR4-NOT transcription complex subunit 1 TTP binding domain"/>
    <property type="match status" value="1"/>
</dbReference>
<comment type="subcellular location">
    <subcellularLocation>
        <location evidence="1">Nucleus</location>
    </subcellularLocation>
</comment>
<evidence type="ECO:0000259" key="12">
    <source>
        <dbReference type="Pfam" id="PF16419"/>
    </source>
</evidence>
<dbReference type="STRING" id="669874.A0A1E4TVE7"/>
<dbReference type="GO" id="GO:0060090">
    <property type="term" value="F:molecular adaptor activity"/>
    <property type="evidence" value="ECO:0007669"/>
    <property type="project" value="TreeGrafter"/>
</dbReference>
<feature type="domain" description="CCR4-NOT transcription complex subunit 1-like NOT1 connector" evidence="13">
    <location>
        <begin position="1486"/>
        <end position="1639"/>
    </location>
</feature>
<sequence length="2195" mass="249736">MCENTNNKYSSNSAPLSKEISQVIVAELLVLVTNIDKDNFNNSFKKIHYLLDNSSQEVYLKYLRRLINLISSDIKINNFDLKNSIIFKLINQELNYLTLEKPQLIQFFKLSLITPDKEVLKFFNIQNFLNFFKLTVFQKIFLSLSSLELIENNNIEFLIDLLPELIEYLQSNFLEKNCILIFLKKFLNKNKIYTILQKLITLGIIVEKNQLDLNQILKKSQDIKDPIYIEINNFFQTVNKMSFKDILQQLGPHNLAPDKLLTSLLNIQQQDKLDDSISILLTEILFPTSQLLDGNRYTSLTPENIVESTANGTLLNTIFYNRLTLKPNWDVVIDKIVSQFLQNSFKLTTSSLSQFLSCLLSPQIDFFLKKLINEKKLTTLQKQLIIALHELKKMAPDGAIHVLTLDLEPVINDQPNVRDSILYFLNIAKLELITISNLQHQDQEVGDELSKLFDEDYRAVPEYLVIASISLLSDKKQNNEEEDEIILNILNSLFTQLLDINSTYLPYIVQKFHEYNNETLAQALISYHNSRSNFDSLQKSLSLAIPFEGGIEMILNGLGNFEEILVLSVEAANLGWPNLEVYLNKKFQNTEDEGANQKMAEILKFIESKCQQAIEIHNKNLKLTTVHSILNVISNQKLSAQNLEIFKNIQVQLLQVFPRLINFGFGHDEAILAADELNPHFSPEVEEKMKLYFQRMYSNELEIRTITDLLRNLKNSDNPQEQDLFACMLHSIIDEYRFFPEYPIEAIALTSVLFGSMIHFKLFEGTALQIALRYILDSARQPAESNMFKFAVQALYACRQRLPEFKNYCSILVEIPTLQTQPQVYNVITAIVNGELTPNTASAAGAYQQQHTTSQSPKEDKAKVEQSKLKSIFLSNAIKGDVPQETPDEEISDKVLFIVNNISTDNFDSKIEEMREILLDKYCEWFAFYLVVQRAKSEPNYHEIYGRLVKELHSKLFENHVLFISTQQIIKLMNVSLSNSGDQESLTDTERQNLKNLGSWLGRITISRNRPILHQNFSFNDLLVEAFDHKKLSIIIPFVCKVLDQAKYSKVFAYPNPWLLGILAILKELYEIGDLKLNLKFEIEVLCNSLNIKLDDIEASGIIRSHEPHDIDNLYESTNVIRGMAKMTLNEPEVSNMAPSATINPAMLQQQQQQLLQQQRLAQIQQQQQQQSGFAAGITSAGSVTSTASPLNMNNAQLDNSSLGPFAALHGQTSFVTHPNLKRIFQMAFARSVREILPAVVERVNGIALFTTKSLVTKDFALDGDELKLRLAAQQQVSKLAEKLTIVTCHDLLKEKVHNSLVQLLGTIVSQIDQALLDELNLAIDENIDIAIAIIQNSAVERALQDLEEILQKGYQARRQHKESRGAQPFIDISAASKYAIQLPEPLGLKLGGVTPQQLSVYENFAKQRTAQPSINLAEQQPAQQQVNSNSQLTPNTINAMPVIQQQQLSTVQQQAQLMEQSLISLSQLLDLLLRQSTAGSNAKSLKEIPNDHQIKVIISQISTIVERYATNDQFLLKVSQAIINILFTSCDDNQLAAEIFVELLAKICSLSPITFKDVSYWLVHVYDERKLNENVMIHLLKRSLVSPVELDSTMSKLIADRNQSAIVFSVKLLTLVIASDSQITVRSQFIGVIEALRHELSIQENSIISSFFERLNEASMNPSFNSAEAMCSVYSEWVKICQRQDVKNIRLIRASFVKQLFENNILSDNESLTLFFRLATQVSVTSFIKDNDSKKQGADFYATTDAFADLIMEILINVEDDKNGSYKLTLLKAILSIVTICFAHDHEDVQGFNQRPYFRIYSTLLANWKEYKKNHKDGDLLNFDKFFYLTMAETFTSLQPLAFPGFTFSWIALISNRFFLPCILELSNNEGWSKFVPLLTALLRFQSTYVNNKDSKDMLGLVYKGTVRIFLLILHDFPEFLVQNHYQLIINIQMSHVQLRNIVLSAFPSNMTIADPFQAGLKVDRLPEINEVPVIAYDPAIDLANKNLRKTVDNYLRVPSHSILKTIVSSLKLAEPVSESGIGFSKCTYDLKTINALVFYVGISAVNERQQTSSALFNQKSSHVSLLSGLIYESGSVELQYQILEAITNQLRYPNAHTHWFSCILIYFFSYASLWGSNRENIQELIARVLLERTIANRPHPWGLLITFTELLKNSEYAFFELGFTKSKPEFETLFGSLLRHISSSSGGVNPVAA</sequence>
<keyword evidence="15" id="KW-1185">Reference proteome</keyword>
<feature type="domain" description="CCR4-NOT transcription complex subunit 1 TTP binding" evidence="11">
    <location>
        <begin position="675"/>
        <end position="830"/>
    </location>
</feature>
<dbReference type="SUPFAM" id="SSF48371">
    <property type="entry name" value="ARM repeat"/>
    <property type="match status" value="1"/>
</dbReference>
<dbReference type="OrthoDB" id="1933107at2759"/>
<dbReference type="InterPro" id="IPR055454">
    <property type="entry name" value="CNOT1-like_NOT1_connector"/>
</dbReference>
<evidence type="ECO:0000256" key="4">
    <source>
        <dbReference type="ARBA" id="ARBA00023163"/>
    </source>
</evidence>
<evidence type="ECO:0000256" key="1">
    <source>
        <dbReference type="ARBA" id="ARBA00004123"/>
    </source>
</evidence>
<dbReference type="GO" id="GO:0030015">
    <property type="term" value="C:CCR4-NOT core complex"/>
    <property type="evidence" value="ECO:0007669"/>
    <property type="project" value="EnsemblFungi"/>
</dbReference>
<proteinExistence type="predicted"/>
<feature type="domain" description="CCR4-NOT transcription complex subunit 1 HEAT repeat 1" evidence="12">
    <location>
        <begin position="243"/>
        <end position="469"/>
    </location>
</feature>
<dbReference type="InterPro" id="IPR007196">
    <property type="entry name" value="CCR4-Not_Not1_C"/>
</dbReference>
<dbReference type="Pfam" id="PF25097">
    <property type="entry name" value="ARM_Cnot1"/>
    <property type="match status" value="1"/>
</dbReference>
<dbReference type="PANTHER" id="PTHR13162:SF8">
    <property type="entry name" value="CCR4-NOT TRANSCRIPTION COMPLEX SUBUNIT 1"/>
    <property type="match status" value="1"/>
</dbReference>
<dbReference type="InterPro" id="IPR032191">
    <property type="entry name" value="CNOT1_CAF1_bind"/>
</dbReference>
<dbReference type="InterPro" id="IPR032193">
    <property type="entry name" value="CNOT1_TTP_bind"/>
</dbReference>
<dbReference type="FunFam" id="1.25.40.180:FF:000012">
    <property type="entry name" value="Ccr4-Not transcription complex subunit"/>
    <property type="match status" value="1"/>
</dbReference>
<dbReference type="Proteomes" id="UP000094236">
    <property type="component" value="Unassembled WGS sequence"/>
</dbReference>
<dbReference type="Pfam" id="PF16417">
    <property type="entry name" value="CNOT1_TTP_bind"/>
    <property type="match status" value="1"/>
</dbReference>
<evidence type="ECO:0000313" key="15">
    <source>
        <dbReference type="Proteomes" id="UP000094236"/>
    </source>
</evidence>
<dbReference type="GO" id="GO:0000749">
    <property type="term" value="P:response to pheromone triggering conjugation with cellular fusion"/>
    <property type="evidence" value="ECO:0007669"/>
    <property type="project" value="EnsemblFungi"/>
</dbReference>
<dbReference type="InterPro" id="IPR032195">
    <property type="entry name" value="CNOT1_HEAT_N"/>
</dbReference>
<feature type="domain" description="CCR4-NOT transcription complex subunit 1" evidence="9">
    <location>
        <begin position="1219"/>
        <end position="1362"/>
    </location>
</feature>
<feature type="domain" description="CCR4-NOT transcription complex subunit 1 CAF1-binding" evidence="10">
    <location>
        <begin position="884"/>
        <end position="1109"/>
    </location>
</feature>
<feature type="domain" description="CCR4-Not complex component Not1 C-terminal" evidence="8">
    <location>
        <begin position="1819"/>
        <end position="2179"/>
    </location>
</feature>
<dbReference type="GO" id="GO:0017148">
    <property type="term" value="P:negative regulation of translation"/>
    <property type="evidence" value="ECO:0007669"/>
    <property type="project" value="InterPro"/>
</dbReference>
<evidence type="ECO:0000256" key="6">
    <source>
        <dbReference type="ARBA" id="ARBA00059181"/>
    </source>
</evidence>
<reference evidence="15" key="1">
    <citation type="submission" date="2016-05" db="EMBL/GenBank/DDBJ databases">
        <title>Comparative genomics of biotechnologically important yeasts.</title>
        <authorList>
            <consortium name="DOE Joint Genome Institute"/>
            <person name="Riley R."/>
            <person name="Haridas S."/>
            <person name="Wolfe K.H."/>
            <person name="Lopes M.R."/>
            <person name="Hittinger C.T."/>
            <person name="Goker M."/>
            <person name="Salamov A."/>
            <person name="Wisecaver J."/>
            <person name="Long T.M."/>
            <person name="Aerts A.L."/>
            <person name="Barry K."/>
            <person name="Choi C."/>
            <person name="Clum A."/>
            <person name="Coughlan A.Y."/>
            <person name="Deshpande S."/>
            <person name="Douglass A.P."/>
            <person name="Hanson S.J."/>
            <person name="Klenk H.-P."/>
            <person name="Labutti K."/>
            <person name="Lapidus A."/>
            <person name="Lindquist E."/>
            <person name="Lipzen A."/>
            <person name="Meier-Kolthoff J.P."/>
            <person name="Ohm R.A."/>
            <person name="Otillar R.P."/>
            <person name="Pangilinan J."/>
            <person name="Peng Y."/>
            <person name="Rokas A."/>
            <person name="Rosa C.A."/>
            <person name="Scheuner C."/>
            <person name="Sibirny A.A."/>
            <person name="Slot J.C."/>
            <person name="Stielow J.B."/>
            <person name="Sun H."/>
            <person name="Kurtzman C.P."/>
            <person name="Blackwell M."/>
            <person name="Grigoriev I.V."/>
            <person name="Jeffries T.W."/>
        </authorList>
    </citation>
    <scope>NUCLEOTIDE SEQUENCE [LARGE SCALE GENOMIC DNA]</scope>
    <source>
        <strain evidence="15">NRRL Y-2460</strain>
    </source>
</reference>
<name>A0A1E4TVE7_PACTA</name>
<dbReference type="InterPro" id="IPR038535">
    <property type="entry name" value="CNOT1_TTP_bind_sf"/>
</dbReference>
<dbReference type="GO" id="GO:0032968">
    <property type="term" value="P:positive regulation of transcription elongation by RNA polymerase II"/>
    <property type="evidence" value="ECO:0007669"/>
    <property type="project" value="EnsemblFungi"/>
</dbReference>
<evidence type="ECO:0000259" key="9">
    <source>
        <dbReference type="Pfam" id="PF12842"/>
    </source>
</evidence>
<evidence type="ECO:0000256" key="2">
    <source>
        <dbReference type="ARBA" id="ARBA00022491"/>
    </source>
</evidence>
<gene>
    <name evidence="14" type="ORF">PACTADRAFT_58766</name>
</gene>
<dbReference type="EMBL" id="KV454014">
    <property type="protein sequence ID" value="ODV95699.1"/>
    <property type="molecule type" value="Genomic_DNA"/>
</dbReference>
<dbReference type="GO" id="GO:0006368">
    <property type="term" value="P:transcription elongation by RNA polymerase II"/>
    <property type="evidence" value="ECO:0007669"/>
    <property type="project" value="EnsemblFungi"/>
</dbReference>
<dbReference type="GO" id="GO:0005634">
    <property type="term" value="C:nucleus"/>
    <property type="evidence" value="ECO:0007669"/>
    <property type="project" value="UniProtKB-SubCell"/>
</dbReference>
<dbReference type="GO" id="GO:0000289">
    <property type="term" value="P:nuclear-transcribed mRNA poly(A) tail shortening"/>
    <property type="evidence" value="ECO:0007669"/>
    <property type="project" value="EnsemblFungi"/>
</dbReference>
<dbReference type="Gene3D" id="1.25.40.800">
    <property type="match status" value="1"/>
</dbReference>
<dbReference type="Pfam" id="PF04054">
    <property type="entry name" value="Not1"/>
    <property type="match status" value="1"/>
</dbReference>
<dbReference type="InterPro" id="IPR016024">
    <property type="entry name" value="ARM-type_fold"/>
</dbReference>
<dbReference type="Pfam" id="PF16419">
    <property type="entry name" value="CNOT1_HEAT_N"/>
    <property type="match status" value="1"/>
</dbReference>
<keyword evidence="5" id="KW-0539">Nucleus</keyword>
<dbReference type="Pfam" id="PF12842">
    <property type="entry name" value="DUF3819"/>
    <property type="match status" value="1"/>
</dbReference>
<dbReference type="CDD" id="cd20710">
    <property type="entry name" value="NOT1_connector"/>
    <property type="match status" value="1"/>
</dbReference>
<evidence type="ECO:0000259" key="10">
    <source>
        <dbReference type="Pfam" id="PF16415"/>
    </source>
</evidence>
<dbReference type="GO" id="GO:0051726">
    <property type="term" value="P:regulation of cell cycle"/>
    <property type="evidence" value="ECO:0007669"/>
    <property type="project" value="EnsemblFungi"/>
</dbReference>
<evidence type="ECO:0000259" key="8">
    <source>
        <dbReference type="Pfam" id="PF04054"/>
    </source>
</evidence>
<evidence type="ECO:0000256" key="7">
    <source>
        <dbReference type="ARBA" id="ARBA00074459"/>
    </source>
</evidence>
<dbReference type="GO" id="GO:0001671">
    <property type="term" value="F:ATPase activator activity"/>
    <property type="evidence" value="ECO:0007669"/>
    <property type="project" value="EnsemblFungi"/>
</dbReference>
<accession>A0A1E4TVE7</accession>
<keyword evidence="4" id="KW-0804">Transcription</keyword>